<protein>
    <submittedName>
        <fullName evidence="2">Uncharacterized protein</fullName>
    </submittedName>
</protein>
<dbReference type="EMBL" id="JANQDX010000022">
    <property type="protein sequence ID" value="KAL0903101.1"/>
    <property type="molecule type" value="Genomic_DNA"/>
</dbReference>
<dbReference type="AlphaFoldDB" id="A0ABD0TTU0"/>
<evidence type="ECO:0000313" key="2">
    <source>
        <dbReference type="EMBL" id="KAL0903090.1"/>
    </source>
</evidence>
<name>A0ABD0TTU0_DENTH</name>
<organism evidence="2 5">
    <name type="scientific">Dendrobium thyrsiflorum</name>
    <name type="common">Pinecone-like raceme dendrobium</name>
    <name type="synonym">Orchid</name>
    <dbReference type="NCBI Taxonomy" id="117978"/>
    <lineage>
        <taxon>Eukaryota</taxon>
        <taxon>Viridiplantae</taxon>
        <taxon>Streptophyta</taxon>
        <taxon>Embryophyta</taxon>
        <taxon>Tracheophyta</taxon>
        <taxon>Spermatophyta</taxon>
        <taxon>Magnoliopsida</taxon>
        <taxon>Liliopsida</taxon>
        <taxon>Asparagales</taxon>
        <taxon>Orchidaceae</taxon>
        <taxon>Epidendroideae</taxon>
        <taxon>Malaxideae</taxon>
        <taxon>Dendrobiinae</taxon>
        <taxon>Dendrobium</taxon>
    </lineage>
</organism>
<evidence type="ECO:0000313" key="3">
    <source>
        <dbReference type="EMBL" id="KAL0903095.1"/>
    </source>
</evidence>
<accession>A0ABD0TTU0</accession>
<gene>
    <name evidence="2" type="ORF">M5K25_028195</name>
    <name evidence="3" type="ORF">M5K25_028200</name>
    <name evidence="4" type="ORF">M5K25_028206</name>
</gene>
<feature type="compositionally biased region" description="Basic and acidic residues" evidence="1">
    <location>
        <begin position="14"/>
        <end position="23"/>
    </location>
</feature>
<keyword evidence="5" id="KW-1185">Reference proteome</keyword>
<evidence type="ECO:0000313" key="4">
    <source>
        <dbReference type="EMBL" id="KAL0903101.1"/>
    </source>
</evidence>
<proteinExistence type="predicted"/>
<dbReference type="Proteomes" id="UP001552299">
    <property type="component" value="Unassembled WGS sequence"/>
</dbReference>
<evidence type="ECO:0000313" key="5">
    <source>
        <dbReference type="Proteomes" id="UP001552299"/>
    </source>
</evidence>
<feature type="region of interest" description="Disordered" evidence="1">
    <location>
        <begin position="1"/>
        <end position="36"/>
    </location>
</feature>
<sequence>MVLGYPINSSSKPGKLERKENCRVRKGGSSRKASLARSIRSNARLVDSEWSASDKPEVGRGLTTRARQSRTSLVYEPKVPRIACFWRSLTH</sequence>
<dbReference type="EMBL" id="JANQDX010000022">
    <property type="protein sequence ID" value="KAL0903095.1"/>
    <property type="molecule type" value="Genomic_DNA"/>
</dbReference>
<evidence type="ECO:0000256" key="1">
    <source>
        <dbReference type="SAM" id="MobiDB-lite"/>
    </source>
</evidence>
<reference evidence="2 5" key="1">
    <citation type="journal article" date="2024" name="Plant Biotechnol. J.">
        <title>Dendrobium thyrsiflorum genome and its molecular insights into genes involved in important horticultural traits.</title>
        <authorList>
            <person name="Chen B."/>
            <person name="Wang J.Y."/>
            <person name="Zheng P.J."/>
            <person name="Li K.L."/>
            <person name="Liang Y.M."/>
            <person name="Chen X.F."/>
            <person name="Zhang C."/>
            <person name="Zhao X."/>
            <person name="He X."/>
            <person name="Zhang G.Q."/>
            <person name="Liu Z.J."/>
            <person name="Xu Q."/>
        </authorList>
    </citation>
    <scope>NUCLEOTIDE SEQUENCE [LARGE SCALE GENOMIC DNA]</scope>
    <source>
        <strain evidence="2">GZMU011</strain>
    </source>
</reference>
<comment type="caution">
    <text evidence="2">The sequence shown here is derived from an EMBL/GenBank/DDBJ whole genome shotgun (WGS) entry which is preliminary data.</text>
</comment>
<dbReference type="EMBL" id="JANQDX010000022">
    <property type="protein sequence ID" value="KAL0903090.1"/>
    <property type="molecule type" value="Genomic_DNA"/>
</dbReference>